<dbReference type="SMART" id="SM00829">
    <property type="entry name" value="PKS_ER"/>
    <property type="match status" value="1"/>
</dbReference>
<dbReference type="InterPro" id="IPR013968">
    <property type="entry name" value="PKS_KR"/>
</dbReference>
<keyword evidence="14" id="KW-1185">Reference proteome</keyword>
<feature type="domain" description="PKS/mFAS DH" evidence="12">
    <location>
        <begin position="983"/>
        <end position="1295"/>
    </location>
</feature>
<dbReference type="OrthoDB" id="329835at2759"/>
<dbReference type="SMART" id="SM00823">
    <property type="entry name" value="PKS_PP"/>
    <property type="match status" value="1"/>
</dbReference>
<dbReference type="Gene3D" id="3.40.47.10">
    <property type="match status" value="1"/>
</dbReference>
<comment type="caution">
    <text evidence="13">The sequence shown here is derived from an EMBL/GenBank/DDBJ whole genome shotgun (WGS) entry which is preliminary data.</text>
</comment>
<dbReference type="Pfam" id="PF02801">
    <property type="entry name" value="Ketoacyl-synt_C"/>
    <property type="match status" value="1"/>
</dbReference>
<dbReference type="Gene3D" id="3.10.129.110">
    <property type="entry name" value="Polyketide synthase dehydratase"/>
    <property type="match status" value="1"/>
</dbReference>
<gene>
    <name evidence="13" type="primary">DEP5_1</name>
    <name evidence="13" type="ORF">LOCC1_G003598</name>
</gene>
<dbReference type="InterPro" id="IPR020843">
    <property type="entry name" value="ER"/>
</dbReference>
<dbReference type="Pfam" id="PF00698">
    <property type="entry name" value="Acyl_transf_1"/>
    <property type="match status" value="1"/>
</dbReference>
<dbReference type="Gene3D" id="3.40.50.720">
    <property type="entry name" value="NAD(P)-binding Rossmann-like Domain"/>
    <property type="match status" value="2"/>
</dbReference>
<dbReference type="PROSITE" id="PS52004">
    <property type="entry name" value="KS3_2"/>
    <property type="match status" value="1"/>
</dbReference>
<dbReference type="Pfam" id="PF00109">
    <property type="entry name" value="ketoacyl-synt"/>
    <property type="match status" value="1"/>
</dbReference>
<feature type="compositionally biased region" description="Polar residues" evidence="9">
    <location>
        <begin position="29"/>
        <end position="49"/>
    </location>
</feature>
<dbReference type="Pfam" id="PF16197">
    <property type="entry name" value="KAsynt_C_assoc"/>
    <property type="match status" value="1"/>
</dbReference>
<dbReference type="PROSITE" id="PS52019">
    <property type="entry name" value="PKS_MFAS_DH"/>
    <property type="match status" value="1"/>
</dbReference>
<dbReference type="CDD" id="cd00833">
    <property type="entry name" value="PKS"/>
    <property type="match status" value="1"/>
</dbReference>
<keyword evidence="5" id="KW-0560">Oxidoreductase</keyword>
<dbReference type="InterPro" id="IPR013154">
    <property type="entry name" value="ADH-like_N"/>
</dbReference>
<keyword evidence="2" id="KW-0597">Phosphoprotein</keyword>
<dbReference type="PROSITE" id="PS00606">
    <property type="entry name" value="KS3_1"/>
    <property type="match status" value="1"/>
</dbReference>
<dbReference type="SMART" id="SM00826">
    <property type="entry name" value="PKS_DH"/>
    <property type="match status" value="1"/>
</dbReference>
<keyword evidence="4" id="KW-0521">NADP</keyword>
<evidence type="ECO:0000256" key="7">
    <source>
        <dbReference type="ARBA" id="ARBA00023315"/>
    </source>
</evidence>
<dbReference type="Pfam" id="PF08659">
    <property type="entry name" value="KR"/>
    <property type="match status" value="1"/>
</dbReference>
<dbReference type="GO" id="GO:0016491">
    <property type="term" value="F:oxidoreductase activity"/>
    <property type="evidence" value="ECO:0007669"/>
    <property type="project" value="UniProtKB-KW"/>
</dbReference>
<evidence type="ECO:0000256" key="3">
    <source>
        <dbReference type="ARBA" id="ARBA00022679"/>
    </source>
</evidence>
<dbReference type="SMART" id="SM00822">
    <property type="entry name" value="PKS_KR"/>
    <property type="match status" value="1"/>
</dbReference>
<dbReference type="Proteomes" id="UP000443090">
    <property type="component" value="Unassembled WGS sequence"/>
</dbReference>
<dbReference type="GO" id="GO:0004315">
    <property type="term" value="F:3-oxoacyl-[acyl-carrier-protein] synthase activity"/>
    <property type="evidence" value="ECO:0007669"/>
    <property type="project" value="InterPro"/>
</dbReference>
<dbReference type="GO" id="GO:1901336">
    <property type="term" value="P:lactone biosynthetic process"/>
    <property type="evidence" value="ECO:0007669"/>
    <property type="project" value="UniProtKB-ARBA"/>
</dbReference>
<protein>
    <submittedName>
        <fullName evidence="13">Reducing polyketide synthase</fullName>
    </submittedName>
</protein>
<keyword evidence="1" id="KW-0596">Phosphopantetheine</keyword>
<dbReference type="Gene3D" id="3.40.366.10">
    <property type="entry name" value="Malonyl-Coenzyme A Acyl Carrier Protein, domain 2"/>
    <property type="match status" value="1"/>
</dbReference>
<dbReference type="SUPFAM" id="SSF51735">
    <property type="entry name" value="NAD(P)-binding Rossmann-fold domains"/>
    <property type="match status" value="2"/>
</dbReference>
<dbReference type="SMART" id="SM00825">
    <property type="entry name" value="PKS_KS"/>
    <property type="match status" value="1"/>
</dbReference>
<reference evidence="13 14" key="1">
    <citation type="submission" date="2018-05" db="EMBL/GenBank/DDBJ databases">
        <title>Genome sequencing and assembly of the regulated plant pathogen Lachnellula willkommii and related sister species for the development of diagnostic species identification markers.</title>
        <authorList>
            <person name="Giroux E."/>
            <person name="Bilodeau G."/>
        </authorList>
    </citation>
    <scope>NUCLEOTIDE SEQUENCE [LARGE SCALE GENOMIC DNA]</scope>
    <source>
        <strain evidence="13 14">CBS 160.35</strain>
    </source>
</reference>
<dbReference type="PROSITE" id="PS50075">
    <property type="entry name" value="CARRIER"/>
    <property type="match status" value="1"/>
</dbReference>
<evidence type="ECO:0000256" key="8">
    <source>
        <dbReference type="PROSITE-ProRule" id="PRU01363"/>
    </source>
</evidence>
<dbReference type="InterPro" id="IPR049900">
    <property type="entry name" value="PKS_mFAS_DH"/>
</dbReference>
<feature type="active site" description="Proton acceptor; for dehydratase activity" evidence="8">
    <location>
        <position position="1015"/>
    </location>
</feature>
<feature type="region of interest" description="Disordered" evidence="9">
    <location>
        <begin position="1"/>
        <end position="51"/>
    </location>
</feature>
<feature type="domain" description="Ketosynthase family 3 (KS3)" evidence="11">
    <location>
        <begin position="52"/>
        <end position="489"/>
    </location>
</feature>
<dbReference type="GO" id="GO:0031177">
    <property type="term" value="F:phosphopantetheine binding"/>
    <property type="evidence" value="ECO:0007669"/>
    <property type="project" value="InterPro"/>
</dbReference>
<dbReference type="GO" id="GO:0006633">
    <property type="term" value="P:fatty acid biosynthetic process"/>
    <property type="evidence" value="ECO:0007669"/>
    <property type="project" value="InterPro"/>
</dbReference>
<evidence type="ECO:0000259" key="12">
    <source>
        <dbReference type="PROSITE" id="PS52019"/>
    </source>
</evidence>
<feature type="region of interest" description="C-terminal hotdog fold" evidence="8">
    <location>
        <begin position="1141"/>
        <end position="1295"/>
    </location>
</feature>
<dbReference type="InterPro" id="IPR020841">
    <property type="entry name" value="PKS_Beta-ketoAc_synthase_dom"/>
</dbReference>
<dbReference type="Pfam" id="PF21089">
    <property type="entry name" value="PKS_DH_N"/>
    <property type="match status" value="1"/>
</dbReference>
<dbReference type="InterPro" id="IPR014043">
    <property type="entry name" value="Acyl_transferase_dom"/>
</dbReference>
<keyword evidence="6" id="KW-0511">Multifunctional enzyme</keyword>
<dbReference type="PANTHER" id="PTHR43775:SF50">
    <property type="entry name" value="HIGHLY REDUCING POLYKETIDE SYNTHASE SRDA"/>
    <property type="match status" value="1"/>
</dbReference>
<evidence type="ECO:0000256" key="9">
    <source>
        <dbReference type="SAM" id="MobiDB-lite"/>
    </source>
</evidence>
<dbReference type="InterPro" id="IPR050091">
    <property type="entry name" value="PKS_NRPS_Biosynth_Enz"/>
</dbReference>
<dbReference type="GO" id="GO:0032259">
    <property type="term" value="P:methylation"/>
    <property type="evidence" value="ECO:0007669"/>
    <property type="project" value="UniProtKB-KW"/>
</dbReference>
<dbReference type="InterPro" id="IPR016036">
    <property type="entry name" value="Malonyl_transacylase_ACP-bd"/>
</dbReference>
<dbReference type="Pfam" id="PF13602">
    <property type="entry name" value="ADH_zinc_N_2"/>
    <property type="match status" value="1"/>
</dbReference>
<dbReference type="InterPro" id="IPR056501">
    <property type="entry name" value="NAD-bd_HRPKS_sdrA"/>
</dbReference>
<evidence type="ECO:0000259" key="11">
    <source>
        <dbReference type="PROSITE" id="PS52004"/>
    </source>
</evidence>
<dbReference type="InterPro" id="IPR014031">
    <property type="entry name" value="Ketoacyl_synth_C"/>
</dbReference>
<name>A0A8H8UJH3_9HELO</name>
<dbReference type="InterPro" id="IPR036736">
    <property type="entry name" value="ACP-like_sf"/>
</dbReference>
<dbReference type="InterPro" id="IPR016039">
    <property type="entry name" value="Thiolase-like"/>
</dbReference>
<keyword evidence="7" id="KW-0012">Acyltransferase</keyword>
<evidence type="ECO:0000313" key="14">
    <source>
        <dbReference type="Proteomes" id="UP000443090"/>
    </source>
</evidence>
<dbReference type="SMART" id="SM00827">
    <property type="entry name" value="PKS_AT"/>
    <property type="match status" value="1"/>
</dbReference>
<dbReference type="InterPro" id="IPR057326">
    <property type="entry name" value="KR_dom"/>
</dbReference>
<dbReference type="GO" id="GO:0004312">
    <property type="term" value="F:fatty acid synthase activity"/>
    <property type="evidence" value="ECO:0007669"/>
    <property type="project" value="TreeGrafter"/>
</dbReference>
<dbReference type="InterPro" id="IPR011032">
    <property type="entry name" value="GroES-like_sf"/>
</dbReference>
<accession>A0A8H8UJH3</accession>
<dbReference type="GO" id="GO:0044550">
    <property type="term" value="P:secondary metabolite biosynthetic process"/>
    <property type="evidence" value="ECO:0007669"/>
    <property type="project" value="TreeGrafter"/>
</dbReference>
<evidence type="ECO:0000256" key="6">
    <source>
        <dbReference type="ARBA" id="ARBA00023268"/>
    </source>
</evidence>
<dbReference type="CDD" id="cd05195">
    <property type="entry name" value="enoyl_red"/>
    <property type="match status" value="1"/>
</dbReference>
<evidence type="ECO:0000256" key="5">
    <source>
        <dbReference type="ARBA" id="ARBA00023002"/>
    </source>
</evidence>
<sequence length="2439" mass="264290">MAEKTNGTNGFHNSNGVNGANGVNDSNGINTSNGNGAKSSGGTNTPNSSQEEDPICIVGMACRLPGGIRCPSDLWEFLSGNKSAQGKVPKERFNINAFYHPDGSRAGVMDADGGYFLQEDVRQFENSFFGINNLEATYMDPQQRKLLEVVFECFESAGVSMDQISGTNTGVYVGNFTVDYLTMQARDPDYMHRYNATGSGTAIMSNRVSHVFNLHGPSYTIDTACSSSIYCLHNAVNAIKNGECDGAIVAAANLITAPEQHLGTMKGGVLSPTSTCHTFDASADGYGRAEAVNAIYLKPLSSALRDGNKIWSVVRGTAINSNGRTSGITLPSAKLQEAVIRKAYAGADLSFDDTDYIECHGTGTAVGDPIEVDGLQNCFGPRNWPLVIGSVKANLGHSEAASGLTSLIKVALALDKGKIPPTYVSNHFLSLSFGPAKKDSTNFGKPPVHLEKANMSIAMDLGEWPREIRRASINSFGYGGANAHAIVESLESYLDETREVAPTESACKAQVLVLPLSAASKASLETRLKQTEEIIQRGDGDLVKSLAFTLTQKSPSMPKKRIVLARVRADGLSELVQPDPPETVDAKSASLPFSFIFTGQGAQYPEMGKQLLQSSDLFLGTIRDLDSILQSLPTETSPEWTLEQTLLDSPLTSQINHVTRSQPICTAIQIGLVNVLRSWGVTPSAVIGHSSGEIAAAFSAGLLDAKEAILAAYFRGYAVGKLQSKGTMLAAGMGPDKAEKFIDEQDLWGQVCVACINSPESVTLSGSEEGVEILLAELQKNNIFARKLQTGGRAYHSHLVKEIGPLYESLLAPHLDGKSSLRGPAVTMFSSVGYESGKYLYLAKQARKAKYWRDNLENPVQFSSALQDLIGEGKTHLIEIGPHPALKGPVQHVRASIKVDKNVLPYSSTLVRGEDADICMKKLAGRLYLHGHALQWQNIHDLPRQNQVILHNLQPYPWDYSAGLHWAESRPSVELRNRQHVRHELLGSAHLAGSGIDWSWRNVLRVNEAPWLLDHKVESQIVFPAVGYLAMAMEAIAQVKGLKSASSEKSARPSTSFEFRNVSISTALVIQDEQDIGTKEIELHTAISWRKLSTTSKSTDWCDFSVSSWGSGQGTLHCSGSIRTGGPLPSEGTIKVQNTESFEKWPMDRWYKKLANEGLCFGPQFQSLTSLSTDGGRVRSDALSTTNLKRRVGKDTDTEYFVHPIAVDACLQAGIMGGTGGNLSTLKAFLPVFISECRIQSLGKTNNEEATIHTKMTTTGFATRRIDATLLDPSGNVVVDMKDVRLSLYTGKMGDVQANDSTHMERHPILRINWKPDVLSLYPGAEPQLDKYIDTFISQQQPDLVDNETQAAIGALLDLVGHSNPRMRVLELGPDCDCKPTNWLSLLHKDTSLPRIQSWNTGSLAENGDLTVSNGATGPFNTILISKLAESEKLWKYAPEKLISLVGENGAIVTRKTDSALSSLAAAEFAVVEIRKQILLAVRRSNHKSLLSKDILIISGNKPSSAVADFTKSLSSYLKQTAGAAQVNNVAIADLDPGSVSSKMICISLLEIEREFLATMSPEDMNRLRMCTDVATNLLWFTGAGMLTTPDPNLTLSNGLSRALMLEQPSLRFTIYDVGPTGLLDTTSAFAYMDRVLTIYEDVDDKEFIQADGLLYTSRFGPDFGVNNEFRRRIGEQEPIEKAPLSTIGPAQLSIAKPGVTDSLHFQQIREVATTPPTGFIDVAIKAVSLNAKDIYTMSGHVETKTGTCSLEFCGVVTAVGPNVENVGLGDRVVVMAPNYFGTTERVPAWAAHRMLPGEEHSVLCTIPMAYSTAIYAMLDRGHLRAGESVLIHAGAGAVGTAAITLAMRIGATVYTTTSSKVKRDYLINELGVPDANIFNSRDASFVDGIRSATNGRGVDLIVNSLIGDLMHASWDCLANFGRFIEIGKRELVDAGKLEMHMFLKNTTFTAFDLTELYYHEDQFYRDIWIEKTKQALELYRSGNAKPGPMTKFDVSETAQAFRYFSVRDRIGKVVVSLENAESRVSVAPSKYLTVLDPEKVYLLIGCLGGLGRSLSRWMMSRGARHFVFVGRSGCDKPSARELVSRLEAEGAHVTVTRGDVGQAADIVAAVEACKATGKPIGGVIQAAMGLQEALFTRMSHEGWHTSIQPKWAGTWNLHNALEGNDQALDFFLMTSSVSGSVATATESNYCSANGFLDAFARWRRTEGKKAVSIGLGMISEVGYLHENPEIEALLLRKGIQPLKEEEFLQVIDLSLSGTGGDTEAIGGRPAKIDCAHMLTGLEPAGLRSLMDQGFDVTTIGNMQDPRSAILSAALLGNADSGDAGNVSQAGLANAPSWLKEISAVAVKTLVSEADALSLIEAVLRVMRKRFSSAILMPVDQIDNAKPLAQFGMDSMIAAEFRTWVWGAFKVDIPFLDLLSNQKSLGSLAEFATEKLVEK</sequence>
<dbReference type="Pfam" id="PF23114">
    <property type="entry name" value="NAD-bd_HRPKS_sdrA"/>
    <property type="match status" value="1"/>
</dbReference>
<dbReference type="InterPro" id="IPR049552">
    <property type="entry name" value="PKS_DH_N"/>
</dbReference>
<dbReference type="InterPro" id="IPR018201">
    <property type="entry name" value="Ketoacyl_synth_AS"/>
</dbReference>
<dbReference type="Pfam" id="PF08240">
    <property type="entry name" value="ADH_N"/>
    <property type="match status" value="1"/>
</dbReference>
<dbReference type="InterPro" id="IPR020806">
    <property type="entry name" value="PKS_PP-bd"/>
</dbReference>
<dbReference type="InterPro" id="IPR016035">
    <property type="entry name" value="Acyl_Trfase/lysoPLipase"/>
</dbReference>
<dbReference type="InterPro" id="IPR009081">
    <property type="entry name" value="PP-bd_ACP"/>
</dbReference>
<feature type="domain" description="Carrier" evidence="10">
    <location>
        <begin position="2358"/>
        <end position="2436"/>
    </location>
</feature>
<dbReference type="InterPro" id="IPR049551">
    <property type="entry name" value="PKS_DH_C"/>
</dbReference>
<dbReference type="SUPFAM" id="SSF55048">
    <property type="entry name" value="Probable ACP-binding domain of malonyl-CoA ACP transacylase"/>
    <property type="match status" value="1"/>
</dbReference>
<dbReference type="SUPFAM" id="SSF50129">
    <property type="entry name" value="GroES-like"/>
    <property type="match status" value="1"/>
</dbReference>
<dbReference type="Pfam" id="PF14765">
    <property type="entry name" value="PS-DH"/>
    <property type="match status" value="1"/>
</dbReference>
<dbReference type="InterPro" id="IPR001227">
    <property type="entry name" value="Ac_transferase_dom_sf"/>
</dbReference>
<feature type="compositionally biased region" description="Polar residues" evidence="9">
    <location>
        <begin position="1"/>
        <end position="12"/>
    </location>
</feature>
<feature type="compositionally biased region" description="Low complexity" evidence="9">
    <location>
        <begin position="13"/>
        <end position="28"/>
    </location>
</feature>
<dbReference type="InterPro" id="IPR042104">
    <property type="entry name" value="PKS_dehydratase_sf"/>
</dbReference>
<keyword evidence="3" id="KW-0808">Transferase</keyword>
<dbReference type="PANTHER" id="PTHR43775">
    <property type="entry name" value="FATTY ACID SYNTHASE"/>
    <property type="match status" value="1"/>
</dbReference>
<dbReference type="EMBL" id="QGMI01000116">
    <property type="protein sequence ID" value="TVY46991.1"/>
    <property type="molecule type" value="Genomic_DNA"/>
</dbReference>
<dbReference type="Gene3D" id="1.10.1200.10">
    <property type="entry name" value="ACP-like"/>
    <property type="match status" value="1"/>
</dbReference>
<dbReference type="SUPFAM" id="SSF47336">
    <property type="entry name" value="ACP-like"/>
    <property type="match status" value="1"/>
</dbReference>
<proteinExistence type="predicted"/>
<organism evidence="13 14">
    <name type="scientific">Lachnellula occidentalis</name>
    <dbReference type="NCBI Taxonomy" id="215460"/>
    <lineage>
        <taxon>Eukaryota</taxon>
        <taxon>Fungi</taxon>
        <taxon>Dikarya</taxon>
        <taxon>Ascomycota</taxon>
        <taxon>Pezizomycotina</taxon>
        <taxon>Leotiomycetes</taxon>
        <taxon>Helotiales</taxon>
        <taxon>Lachnaceae</taxon>
        <taxon>Lachnellula</taxon>
    </lineage>
</organism>
<evidence type="ECO:0000256" key="4">
    <source>
        <dbReference type="ARBA" id="ARBA00022857"/>
    </source>
</evidence>
<dbReference type="Gene3D" id="3.90.180.10">
    <property type="entry name" value="Medium-chain alcohol dehydrogenases, catalytic domain"/>
    <property type="match status" value="1"/>
</dbReference>
<evidence type="ECO:0000313" key="13">
    <source>
        <dbReference type="EMBL" id="TVY46991.1"/>
    </source>
</evidence>
<dbReference type="SUPFAM" id="SSF53901">
    <property type="entry name" value="Thiolase-like"/>
    <property type="match status" value="1"/>
</dbReference>
<evidence type="ECO:0000256" key="1">
    <source>
        <dbReference type="ARBA" id="ARBA00022450"/>
    </source>
</evidence>
<dbReference type="SUPFAM" id="SSF52151">
    <property type="entry name" value="FabD/lysophospholipase-like"/>
    <property type="match status" value="1"/>
</dbReference>
<evidence type="ECO:0000256" key="2">
    <source>
        <dbReference type="ARBA" id="ARBA00022553"/>
    </source>
</evidence>
<dbReference type="InterPro" id="IPR036291">
    <property type="entry name" value="NAD(P)-bd_dom_sf"/>
</dbReference>
<dbReference type="Pfam" id="PF00550">
    <property type="entry name" value="PP-binding"/>
    <property type="match status" value="1"/>
</dbReference>
<dbReference type="InterPro" id="IPR032821">
    <property type="entry name" value="PKS_assoc"/>
</dbReference>
<evidence type="ECO:0000259" key="10">
    <source>
        <dbReference type="PROSITE" id="PS50075"/>
    </source>
</evidence>
<dbReference type="InterPro" id="IPR020807">
    <property type="entry name" value="PKS_DH"/>
</dbReference>
<dbReference type="GO" id="GO:0008168">
    <property type="term" value="F:methyltransferase activity"/>
    <property type="evidence" value="ECO:0007669"/>
    <property type="project" value="UniProtKB-KW"/>
</dbReference>
<feature type="region of interest" description="N-terminal hotdog fold" evidence="8">
    <location>
        <begin position="983"/>
        <end position="1129"/>
    </location>
</feature>
<dbReference type="FunFam" id="3.40.50.720:FF:000209">
    <property type="entry name" value="Polyketide synthase Pks12"/>
    <property type="match status" value="1"/>
</dbReference>
<dbReference type="InterPro" id="IPR014030">
    <property type="entry name" value="Ketoacyl_synth_N"/>
</dbReference>
<feature type="active site" description="Proton donor; for dehydratase activity" evidence="8">
    <location>
        <position position="1208"/>
    </location>
</feature>